<protein>
    <submittedName>
        <fullName evidence="2">VOC family protein</fullName>
    </submittedName>
</protein>
<dbReference type="Gene3D" id="3.10.180.10">
    <property type="entry name" value="2,3-Dihydroxybiphenyl 1,2-Dioxygenase, domain 1"/>
    <property type="match status" value="1"/>
</dbReference>
<evidence type="ECO:0000259" key="1">
    <source>
        <dbReference type="PROSITE" id="PS51819"/>
    </source>
</evidence>
<evidence type="ECO:0000313" key="3">
    <source>
        <dbReference type="Proteomes" id="UP001209922"/>
    </source>
</evidence>
<dbReference type="SUPFAM" id="SSF54593">
    <property type="entry name" value="Glyoxalase/Bleomycin resistance protein/Dihydroxybiphenyl dioxygenase"/>
    <property type="match status" value="1"/>
</dbReference>
<organism evidence="2 3">
    <name type="scientific">Xanthomonas chitinilytica</name>
    <dbReference type="NCBI Taxonomy" id="2989819"/>
    <lineage>
        <taxon>Bacteria</taxon>
        <taxon>Pseudomonadati</taxon>
        <taxon>Pseudomonadota</taxon>
        <taxon>Gammaproteobacteria</taxon>
        <taxon>Lysobacterales</taxon>
        <taxon>Lysobacteraceae</taxon>
        <taxon>Xanthomonas</taxon>
    </lineage>
</organism>
<name>A0ABT3JTL0_9XANT</name>
<dbReference type="InterPro" id="IPR004360">
    <property type="entry name" value="Glyas_Fos-R_dOase_dom"/>
</dbReference>
<accession>A0ABT3JTL0</accession>
<dbReference type="InterPro" id="IPR029068">
    <property type="entry name" value="Glyas_Bleomycin-R_OHBP_Dase"/>
</dbReference>
<gene>
    <name evidence="2" type="ORF">OK345_04850</name>
</gene>
<dbReference type="Pfam" id="PF00903">
    <property type="entry name" value="Glyoxalase"/>
    <property type="match status" value="1"/>
</dbReference>
<dbReference type="Proteomes" id="UP001209922">
    <property type="component" value="Unassembled WGS sequence"/>
</dbReference>
<dbReference type="RefSeq" id="WP_265126797.1">
    <property type="nucleotide sequence ID" value="NZ_JAPCHY010000003.1"/>
</dbReference>
<keyword evidence="3" id="KW-1185">Reference proteome</keyword>
<evidence type="ECO:0000313" key="2">
    <source>
        <dbReference type="EMBL" id="MCW4471837.1"/>
    </source>
</evidence>
<comment type="caution">
    <text evidence="2">The sequence shown here is derived from an EMBL/GenBank/DDBJ whole genome shotgun (WGS) entry which is preliminary data.</text>
</comment>
<sequence>MAVQTRSLVAFAHVSDVERSIAFYADLGFRVANRVVPAGRSAPVWAWLESEKANLMVGLASGPVEPSRQAILFYLYYDDIEQVHAALAELGHAPGGIKYPFYLPGGEFRLEDPDGYVLMLAQIQQAGPQ</sequence>
<dbReference type="InterPro" id="IPR037523">
    <property type="entry name" value="VOC_core"/>
</dbReference>
<proteinExistence type="predicted"/>
<dbReference type="PROSITE" id="PS51819">
    <property type="entry name" value="VOC"/>
    <property type="match status" value="1"/>
</dbReference>
<feature type="domain" description="VOC" evidence="1">
    <location>
        <begin position="5"/>
        <end position="123"/>
    </location>
</feature>
<reference evidence="2 3" key="1">
    <citation type="submission" date="2022-10" db="EMBL/GenBank/DDBJ databases">
        <title>Xanthomonas sp. H13-6.</title>
        <authorList>
            <person name="Liu X."/>
            <person name="Deng Z."/>
            <person name="Jiang Y."/>
            <person name="Yu T."/>
            <person name="Ai J."/>
        </authorList>
    </citation>
    <scope>NUCLEOTIDE SEQUENCE [LARGE SCALE GENOMIC DNA]</scope>
    <source>
        <strain evidence="2 3">H13-6</strain>
    </source>
</reference>
<dbReference type="EMBL" id="JAPCHY010000003">
    <property type="protein sequence ID" value="MCW4471837.1"/>
    <property type="molecule type" value="Genomic_DNA"/>
</dbReference>